<dbReference type="EMBL" id="WSEM01000004">
    <property type="protein sequence ID" value="MVQ33655.1"/>
    <property type="molecule type" value="Genomic_DNA"/>
</dbReference>
<dbReference type="Proteomes" id="UP000467637">
    <property type="component" value="Unassembled WGS sequence"/>
</dbReference>
<sequence>MKKSSMQMIRKAEIKLGRKFSKRSIIFNVKKAVRVTELGDGFARFQFSAVTVAPFSFLTTTINGNGYNLISGSWIFSGNQQGYLLDNYSAAEDRWYFTAWNPTAVSRTVTYAVIAKVKP</sequence>
<proteinExistence type="predicted"/>
<accession>A0ABW9U5R6</accession>
<protein>
    <submittedName>
        <fullName evidence="1">Uncharacterized protein</fullName>
    </submittedName>
</protein>
<evidence type="ECO:0000313" key="1">
    <source>
        <dbReference type="EMBL" id="MVQ33655.1"/>
    </source>
</evidence>
<gene>
    <name evidence="1" type="ORF">GON05_03225</name>
</gene>
<evidence type="ECO:0000313" key="2">
    <source>
        <dbReference type="Proteomes" id="UP000467637"/>
    </source>
</evidence>
<name>A0ABW9U5R6_9BACL</name>
<organism evidence="1 2">
    <name type="scientific">Paenibacillus anseongense</name>
    <dbReference type="NCBI Taxonomy" id="2682845"/>
    <lineage>
        <taxon>Bacteria</taxon>
        <taxon>Bacillati</taxon>
        <taxon>Bacillota</taxon>
        <taxon>Bacilli</taxon>
        <taxon>Bacillales</taxon>
        <taxon>Paenibacillaceae</taxon>
        <taxon>Paenibacillus</taxon>
    </lineage>
</organism>
<keyword evidence="2" id="KW-1185">Reference proteome</keyword>
<comment type="caution">
    <text evidence="1">The sequence shown here is derived from an EMBL/GenBank/DDBJ whole genome shotgun (WGS) entry which is preliminary data.</text>
</comment>
<reference evidence="1 2" key="1">
    <citation type="submission" date="2019-12" db="EMBL/GenBank/DDBJ databases">
        <authorList>
            <person name="Huq M.A."/>
        </authorList>
    </citation>
    <scope>NUCLEOTIDE SEQUENCE [LARGE SCALE GENOMIC DNA]</scope>
    <source>
        <strain evidence="1 2">MAH-34</strain>
    </source>
</reference>